<feature type="transmembrane region" description="Helical" evidence="1">
    <location>
        <begin position="219"/>
        <end position="240"/>
    </location>
</feature>
<dbReference type="KEGG" id="pla:Plav_3478"/>
<keyword evidence="1" id="KW-0812">Transmembrane</keyword>
<dbReference type="STRING" id="402881.Plav_3478"/>
<keyword evidence="3" id="KW-1185">Reference proteome</keyword>
<dbReference type="Pfam" id="PF07556">
    <property type="entry name" value="DUF1538"/>
    <property type="match status" value="1"/>
</dbReference>
<name>A7HYU4_PARL1</name>
<proteinExistence type="predicted"/>
<accession>A7HYU4</accession>
<keyword evidence="1" id="KW-0472">Membrane</keyword>
<feature type="transmembrane region" description="Helical" evidence="1">
    <location>
        <begin position="12"/>
        <end position="33"/>
    </location>
</feature>
<dbReference type="RefSeq" id="WP_012112389.1">
    <property type="nucleotide sequence ID" value="NC_009719.1"/>
</dbReference>
<dbReference type="eggNOG" id="ENOG502Z8W3">
    <property type="taxonomic scope" value="Bacteria"/>
</dbReference>
<evidence type="ECO:0000313" key="3">
    <source>
        <dbReference type="Proteomes" id="UP000006377"/>
    </source>
</evidence>
<gene>
    <name evidence="2" type="ordered locus">Plav_3478</name>
</gene>
<feature type="transmembrane region" description="Helical" evidence="1">
    <location>
        <begin position="88"/>
        <end position="108"/>
    </location>
</feature>
<evidence type="ECO:0000313" key="2">
    <source>
        <dbReference type="EMBL" id="ABS65077.1"/>
    </source>
</evidence>
<feature type="transmembrane region" description="Helical" evidence="1">
    <location>
        <begin position="157"/>
        <end position="175"/>
    </location>
</feature>
<feature type="transmembrane region" description="Helical" evidence="1">
    <location>
        <begin position="129"/>
        <end position="151"/>
    </location>
</feature>
<evidence type="ECO:0000256" key="1">
    <source>
        <dbReference type="SAM" id="Phobius"/>
    </source>
</evidence>
<sequence>MEFLGIFAGETLRTLVDLAPLVLVIGFFQFVVVRKPVGNLKAILVGLAYVALGLTLFRIGLEQSLIPIGGDIARALVIRGFVEGGGGVAAYLPLLVFAGFIGFSVTLIEPTLIAAGDRVQELSGGTLRALALRLVIACGVAIGLVMGTLRIVDGIPLAWLLAGFVAMLIVAVALAPKEIVPLALDSGGMATSVVTVPMIAAYGVAVAEAMPNEATAADGFGLIVLALLSPAVLLLAFASIQARLVSGGKGGKDAV</sequence>
<dbReference type="EMBL" id="CP000774">
    <property type="protein sequence ID" value="ABS65077.1"/>
    <property type="molecule type" value="Genomic_DNA"/>
</dbReference>
<dbReference type="AlphaFoldDB" id="A7HYU4"/>
<dbReference type="InterPro" id="IPR011435">
    <property type="entry name" value="UmpAB"/>
</dbReference>
<organism evidence="2 3">
    <name type="scientific">Parvibaculum lavamentivorans (strain DS-1 / DSM 13023 / NCIMB 13966)</name>
    <dbReference type="NCBI Taxonomy" id="402881"/>
    <lineage>
        <taxon>Bacteria</taxon>
        <taxon>Pseudomonadati</taxon>
        <taxon>Pseudomonadota</taxon>
        <taxon>Alphaproteobacteria</taxon>
        <taxon>Hyphomicrobiales</taxon>
        <taxon>Parvibaculaceae</taxon>
        <taxon>Parvibaculum</taxon>
    </lineage>
</organism>
<dbReference type="HOGENOM" id="CLU_026769_0_1_5"/>
<dbReference type="Proteomes" id="UP000006377">
    <property type="component" value="Chromosome"/>
</dbReference>
<protein>
    <recommendedName>
        <fullName evidence="4">DUF1538 domain-containing protein</fullName>
    </recommendedName>
</protein>
<feature type="transmembrane region" description="Helical" evidence="1">
    <location>
        <begin position="187"/>
        <end position="207"/>
    </location>
</feature>
<dbReference type="OrthoDB" id="9781614at2"/>
<evidence type="ECO:0008006" key="4">
    <source>
        <dbReference type="Google" id="ProtNLM"/>
    </source>
</evidence>
<feature type="transmembrane region" description="Helical" evidence="1">
    <location>
        <begin position="40"/>
        <end position="61"/>
    </location>
</feature>
<reference evidence="2 3" key="1">
    <citation type="journal article" date="2011" name="Stand. Genomic Sci.">
        <title>Complete genome sequence of Parvibaculum lavamentivorans type strain (DS-1(T)).</title>
        <authorList>
            <person name="Schleheck D."/>
            <person name="Weiss M."/>
            <person name="Pitluck S."/>
            <person name="Bruce D."/>
            <person name="Land M.L."/>
            <person name="Han S."/>
            <person name="Saunders E."/>
            <person name="Tapia R."/>
            <person name="Detter C."/>
            <person name="Brettin T."/>
            <person name="Han J."/>
            <person name="Woyke T."/>
            <person name="Goodwin L."/>
            <person name="Pennacchio L."/>
            <person name="Nolan M."/>
            <person name="Cook A.M."/>
            <person name="Kjelleberg S."/>
            <person name="Thomas T."/>
        </authorList>
    </citation>
    <scope>NUCLEOTIDE SEQUENCE [LARGE SCALE GENOMIC DNA]</scope>
    <source>
        <strain evidence="3">DS-1 / DSM 13023 / NCIMB 13966</strain>
    </source>
</reference>
<keyword evidence="1" id="KW-1133">Transmembrane helix</keyword>